<dbReference type="InterPro" id="IPR011250">
    <property type="entry name" value="OMP/PagP_B-barrel"/>
</dbReference>
<evidence type="ECO:0000256" key="1">
    <source>
        <dbReference type="SAM" id="MobiDB-lite"/>
    </source>
</evidence>
<proteinExistence type="predicted"/>
<dbReference type="Gene3D" id="2.40.160.90">
    <property type="match status" value="1"/>
</dbReference>
<evidence type="ECO:0000256" key="2">
    <source>
        <dbReference type="SAM" id="SignalP"/>
    </source>
</evidence>
<sequence length="313" mass="32184">MLRHQYHRPPALGGAACALALVLAACGGGGASSGGGPVIMGPGPSPSPSPSPSGTPTPSSSGATDRIIGSVSTSQTFAAEGRYPLTDGGLTVSYEASTGHYLVTYPGNTTPQPLVRDPSVSGQDPWSSFVVADNNVFVLTRASFASANPTTKYMYSNLATWGFRQSTGGGSTAFGIATPQAGVPLTGKVTYTGFLEGITTEKYRSDGADYNASLKGTVTVTFDFDAKSAEISYSPQLGLADYRPLAPVDRLSLVYSTGIPAFYQSGQGLDYPISGRFTGPGAEELIGGLRFTYASPIDGSQQTAGGAFIAKRN</sequence>
<feature type="chain" id="PRO_5047028274" description="Transferrin-binding protein B C-lobe/N-lobe beta barrel domain-containing protein" evidence="2">
    <location>
        <begin position="28"/>
        <end position="313"/>
    </location>
</feature>
<evidence type="ECO:0000313" key="3">
    <source>
        <dbReference type="EMBL" id="MFC4293494.1"/>
    </source>
</evidence>
<feature type="compositionally biased region" description="Pro residues" evidence="1">
    <location>
        <begin position="43"/>
        <end position="55"/>
    </location>
</feature>
<dbReference type="SUPFAM" id="SSF56925">
    <property type="entry name" value="OMPA-like"/>
    <property type="match status" value="1"/>
</dbReference>
<gene>
    <name evidence="3" type="ORF">ACFO0A_00310</name>
</gene>
<reference evidence="4" key="1">
    <citation type="journal article" date="2019" name="Int. J. Syst. Evol. Microbiol.">
        <title>The Global Catalogue of Microorganisms (GCM) 10K type strain sequencing project: providing services to taxonomists for standard genome sequencing and annotation.</title>
        <authorList>
            <consortium name="The Broad Institute Genomics Platform"/>
            <consortium name="The Broad Institute Genome Sequencing Center for Infectious Disease"/>
            <person name="Wu L."/>
            <person name="Ma J."/>
        </authorList>
    </citation>
    <scope>NUCLEOTIDE SEQUENCE [LARGE SCALE GENOMIC DNA]</scope>
    <source>
        <strain evidence="4">CGMCC 1.12989</strain>
    </source>
</reference>
<dbReference type="PROSITE" id="PS51257">
    <property type="entry name" value="PROKAR_LIPOPROTEIN"/>
    <property type="match status" value="1"/>
</dbReference>
<evidence type="ECO:0008006" key="5">
    <source>
        <dbReference type="Google" id="ProtNLM"/>
    </source>
</evidence>
<feature type="signal peptide" evidence="2">
    <location>
        <begin position="1"/>
        <end position="27"/>
    </location>
</feature>
<dbReference type="EMBL" id="JBHSDR010000003">
    <property type="protein sequence ID" value="MFC4293494.1"/>
    <property type="molecule type" value="Genomic_DNA"/>
</dbReference>
<keyword evidence="4" id="KW-1185">Reference proteome</keyword>
<feature type="region of interest" description="Disordered" evidence="1">
    <location>
        <begin position="37"/>
        <end position="66"/>
    </location>
</feature>
<organism evidence="3 4">
    <name type="scientific">Novosphingobium tardum</name>
    <dbReference type="NCBI Taxonomy" id="1538021"/>
    <lineage>
        <taxon>Bacteria</taxon>
        <taxon>Pseudomonadati</taxon>
        <taxon>Pseudomonadota</taxon>
        <taxon>Alphaproteobacteria</taxon>
        <taxon>Sphingomonadales</taxon>
        <taxon>Sphingomonadaceae</taxon>
        <taxon>Novosphingobium</taxon>
    </lineage>
</organism>
<protein>
    <recommendedName>
        <fullName evidence="5">Transferrin-binding protein B C-lobe/N-lobe beta barrel domain-containing protein</fullName>
    </recommendedName>
</protein>
<name>A0ABV8RL46_9SPHN</name>
<dbReference type="Proteomes" id="UP001595828">
    <property type="component" value="Unassembled WGS sequence"/>
</dbReference>
<accession>A0ABV8RL46</accession>
<keyword evidence="2" id="KW-0732">Signal</keyword>
<evidence type="ECO:0000313" key="4">
    <source>
        <dbReference type="Proteomes" id="UP001595828"/>
    </source>
</evidence>
<dbReference type="RefSeq" id="WP_379536990.1">
    <property type="nucleotide sequence ID" value="NZ_JBHSDR010000003.1"/>
</dbReference>
<comment type="caution">
    <text evidence="3">The sequence shown here is derived from an EMBL/GenBank/DDBJ whole genome shotgun (WGS) entry which is preliminary data.</text>
</comment>